<dbReference type="InterPro" id="IPR019833">
    <property type="entry name" value="Mn/Fe_SOD_BS"/>
</dbReference>
<dbReference type="STRING" id="1802471.A2115_00465"/>
<evidence type="ECO:0000256" key="4">
    <source>
        <dbReference type="ARBA" id="ARBA00023002"/>
    </source>
</evidence>
<feature type="binding site" evidence="5">
    <location>
        <position position="82"/>
    </location>
    <ligand>
        <name>Mn(2+)</name>
        <dbReference type="ChEBI" id="CHEBI:29035"/>
    </ligand>
</feature>
<feature type="domain" description="Manganese/iron superoxide dismutase N-terminal" evidence="7">
    <location>
        <begin position="2"/>
        <end position="89"/>
    </location>
</feature>
<keyword evidence="4 6" id="KW-0560">Oxidoreductase</keyword>
<evidence type="ECO:0000259" key="8">
    <source>
        <dbReference type="Pfam" id="PF02777"/>
    </source>
</evidence>
<dbReference type="Pfam" id="PF02777">
    <property type="entry name" value="Sod_Fe_C"/>
    <property type="match status" value="1"/>
</dbReference>
<dbReference type="Pfam" id="PF00081">
    <property type="entry name" value="Sod_Fe_N"/>
    <property type="match status" value="1"/>
</dbReference>
<dbReference type="PANTHER" id="PTHR43595">
    <property type="entry name" value="37S RIBOSOMAL PROTEIN S26, MITOCHONDRIAL"/>
    <property type="match status" value="1"/>
</dbReference>
<evidence type="ECO:0000256" key="1">
    <source>
        <dbReference type="ARBA" id="ARBA00008714"/>
    </source>
</evidence>
<proteinExistence type="inferred from homology"/>
<comment type="similarity">
    <text evidence="1 6">Belongs to the iron/manganese superoxide dismutase family.</text>
</comment>
<comment type="catalytic activity">
    <reaction evidence="6">
        <text>2 superoxide + 2 H(+) = H2O2 + O2</text>
        <dbReference type="Rhea" id="RHEA:20696"/>
        <dbReference type="ChEBI" id="CHEBI:15378"/>
        <dbReference type="ChEBI" id="CHEBI:15379"/>
        <dbReference type="ChEBI" id="CHEBI:16240"/>
        <dbReference type="ChEBI" id="CHEBI:18421"/>
        <dbReference type="EC" id="1.15.1.1"/>
    </reaction>
</comment>
<comment type="caution">
    <text evidence="9">The sequence shown here is derived from an EMBL/GenBank/DDBJ whole genome shotgun (WGS) entry which is preliminary data.</text>
</comment>
<dbReference type="PRINTS" id="PR01703">
    <property type="entry name" value="MNSODISMTASE"/>
</dbReference>
<dbReference type="EC" id="1.15.1.1" evidence="2 6"/>
<gene>
    <name evidence="9" type="ORF">A2115_00465</name>
</gene>
<evidence type="ECO:0000256" key="5">
    <source>
        <dbReference type="PIRSR" id="PIRSR000349-1"/>
    </source>
</evidence>
<dbReference type="Proteomes" id="UP000176198">
    <property type="component" value="Unassembled WGS sequence"/>
</dbReference>
<reference evidence="9 10" key="1">
    <citation type="journal article" date="2016" name="Nat. Commun.">
        <title>Thousands of microbial genomes shed light on interconnected biogeochemical processes in an aquifer system.</title>
        <authorList>
            <person name="Anantharaman K."/>
            <person name="Brown C.T."/>
            <person name="Hug L.A."/>
            <person name="Sharon I."/>
            <person name="Castelle C.J."/>
            <person name="Probst A.J."/>
            <person name="Thomas B.C."/>
            <person name="Singh A."/>
            <person name="Wilkins M.J."/>
            <person name="Karaoz U."/>
            <person name="Brodie E.L."/>
            <person name="Williams K.H."/>
            <person name="Hubbard S.S."/>
            <person name="Banfield J.F."/>
        </authorList>
    </citation>
    <scope>NUCLEOTIDE SEQUENCE [LARGE SCALE GENOMIC DNA]</scope>
</reference>
<evidence type="ECO:0000256" key="3">
    <source>
        <dbReference type="ARBA" id="ARBA00022723"/>
    </source>
</evidence>
<feature type="binding site" evidence="5">
    <location>
        <position position="26"/>
    </location>
    <ligand>
        <name>Mn(2+)</name>
        <dbReference type="ChEBI" id="CHEBI:29035"/>
    </ligand>
</feature>
<dbReference type="FunFam" id="1.10.287.990:FF:000001">
    <property type="entry name" value="Superoxide dismutase"/>
    <property type="match status" value="1"/>
</dbReference>
<dbReference type="FunFam" id="3.55.40.20:FF:000001">
    <property type="entry name" value="Superoxide dismutase"/>
    <property type="match status" value="1"/>
</dbReference>
<keyword evidence="3 5" id="KW-0479">Metal-binding</keyword>
<dbReference type="PIRSF" id="PIRSF000349">
    <property type="entry name" value="SODismutase"/>
    <property type="match status" value="1"/>
</dbReference>
<evidence type="ECO:0000256" key="2">
    <source>
        <dbReference type="ARBA" id="ARBA00012682"/>
    </source>
</evidence>
<feature type="binding site" evidence="5">
    <location>
        <position position="164"/>
    </location>
    <ligand>
        <name>Mn(2+)</name>
        <dbReference type="ChEBI" id="CHEBI:29035"/>
    </ligand>
</feature>
<accession>A0A1F7WGD6</accession>
<dbReference type="InterPro" id="IPR019831">
    <property type="entry name" value="Mn/Fe_SOD_N"/>
</dbReference>
<dbReference type="GO" id="GO:0005737">
    <property type="term" value="C:cytoplasm"/>
    <property type="evidence" value="ECO:0007669"/>
    <property type="project" value="TreeGrafter"/>
</dbReference>
<dbReference type="PROSITE" id="PS00088">
    <property type="entry name" value="SOD_MN"/>
    <property type="match status" value="1"/>
</dbReference>
<dbReference type="InterPro" id="IPR036314">
    <property type="entry name" value="SOD_C_sf"/>
</dbReference>
<evidence type="ECO:0000313" key="9">
    <source>
        <dbReference type="EMBL" id="OGM01906.1"/>
    </source>
</evidence>
<dbReference type="PANTHER" id="PTHR43595:SF2">
    <property type="entry name" value="SMALL RIBOSOMAL SUBUNIT PROTEIN MS42"/>
    <property type="match status" value="1"/>
</dbReference>
<dbReference type="InterPro" id="IPR001189">
    <property type="entry name" value="Mn/Fe_SOD"/>
</dbReference>
<dbReference type="Gene3D" id="1.10.287.990">
    <property type="entry name" value="Fe,Mn superoxide dismutase (SOD) domain"/>
    <property type="match status" value="1"/>
</dbReference>
<protein>
    <recommendedName>
        <fullName evidence="2 6">Superoxide dismutase</fullName>
        <ecNumber evidence="2 6">1.15.1.1</ecNumber>
    </recommendedName>
</protein>
<dbReference type="InterPro" id="IPR019832">
    <property type="entry name" value="Mn/Fe_SOD_C"/>
</dbReference>
<dbReference type="InterPro" id="IPR036324">
    <property type="entry name" value="Mn/Fe_SOD_N_sf"/>
</dbReference>
<comment type="function">
    <text evidence="6">Destroys radicals which are normally produced within the cells and which are toxic to biological systems.</text>
</comment>
<feature type="binding site" evidence="5">
    <location>
        <position position="168"/>
    </location>
    <ligand>
        <name>Mn(2+)</name>
        <dbReference type="ChEBI" id="CHEBI:29035"/>
    </ligand>
</feature>
<organism evidence="9 10">
    <name type="scientific">Candidatus Woesebacteria bacterium GWA1_41_8</name>
    <dbReference type="NCBI Taxonomy" id="1802471"/>
    <lineage>
        <taxon>Bacteria</taxon>
        <taxon>Candidatus Woeseibacteriota</taxon>
    </lineage>
</organism>
<dbReference type="SUPFAM" id="SSF46609">
    <property type="entry name" value="Fe,Mn superoxide dismutase (SOD), N-terminal domain"/>
    <property type="match status" value="1"/>
</dbReference>
<dbReference type="GO" id="GO:0046872">
    <property type="term" value="F:metal ion binding"/>
    <property type="evidence" value="ECO:0007669"/>
    <property type="project" value="UniProtKB-KW"/>
</dbReference>
<dbReference type="GO" id="GO:0004784">
    <property type="term" value="F:superoxide dismutase activity"/>
    <property type="evidence" value="ECO:0007669"/>
    <property type="project" value="UniProtKB-EC"/>
</dbReference>
<dbReference type="AlphaFoldDB" id="A0A1F7WGD6"/>
<evidence type="ECO:0000256" key="6">
    <source>
        <dbReference type="RuleBase" id="RU000414"/>
    </source>
</evidence>
<dbReference type="Gene3D" id="3.55.40.20">
    <property type="entry name" value="Iron/manganese superoxide dismutase, C-terminal domain"/>
    <property type="match status" value="1"/>
</dbReference>
<evidence type="ECO:0000313" key="10">
    <source>
        <dbReference type="Proteomes" id="UP000176198"/>
    </source>
</evidence>
<feature type="domain" description="Manganese/iron superoxide dismutase C-terminal" evidence="8">
    <location>
        <begin position="97"/>
        <end position="197"/>
    </location>
</feature>
<name>A0A1F7WGD6_9BACT</name>
<sequence length="203" mass="23723">MFELPKLSYDYAALEPYIDEKTTQIHHTKHHAAYIQNLNDAIKGHEDLLKGKTLEDLLGAVDKVPEEIRTKVRNHAGGHLNHALFWQIMTPKGKKEPQDKLSYEIKKAFGDFGAFKEEFTAKAMGRFGSGWAFLVINRKKLEIVDTPNQDSPLIDKAIPILGLDVWEHAYYLKYQNRRADYIEAWWNVVNWEEVERRLKLYLR</sequence>
<evidence type="ECO:0000259" key="7">
    <source>
        <dbReference type="Pfam" id="PF00081"/>
    </source>
</evidence>
<dbReference type="SUPFAM" id="SSF54719">
    <property type="entry name" value="Fe,Mn superoxide dismutase (SOD), C-terminal domain"/>
    <property type="match status" value="1"/>
</dbReference>
<dbReference type="EMBL" id="MGFJ01000036">
    <property type="protein sequence ID" value="OGM01906.1"/>
    <property type="molecule type" value="Genomic_DNA"/>
</dbReference>